<evidence type="ECO:0000313" key="3">
    <source>
        <dbReference type="Proteomes" id="UP001356170"/>
    </source>
</evidence>
<organism evidence="2 3">
    <name type="scientific">Aquilutibacter rugosus</name>
    <dbReference type="NCBI Taxonomy" id="3115820"/>
    <lineage>
        <taxon>Bacteria</taxon>
        <taxon>Pseudomonadati</taxon>
        <taxon>Pseudomonadota</taxon>
        <taxon>Gammaproteobacteria</taxon>
        <taxon>Lysobacterales</taxon>
        <taxon>Lysobacteraceae</taxon>
        <taxon>Aquilutibacter</taxon>
    </lineage>
</organism>
<keyword evidence="3" id="KW-1185">Reference proteome</keyword>
<feature type="domain" description="Anti-bacteriophage protein A/HamA C-terminal" evidence="1">
    <location>
        <begin position="6"/>
        <end position="251"/>
    </location>
</feature>
<protein>
    <submittedName>
        <fullName evidence="2">Hachiman antiphage defense system protein HamA</fullName>
    </submittedName>
</protein>
<gene>
    <name evidence="2" type="ORF">V3390_07110</name>
</gene>
<dbReference type="RefSeq" id="WP_331703936.1">
    <property type="nucleotide sequence ID" value="NZ_JAZHBO010000002.1"/>
</dbReference>
<evidence type="ECO:0000313" key="2">
    <source>
        <dbReference type="EMBL" id="MEF2155999.1"/>
    </source>
</evidence>
<comment type="caution">
    <text evidence="2">The sequence shown here is derived from an EMBL/GenBank/DDBJ whole genome shotgun (WGS) entry which is preliminary data.</text>
</comment>
<dbReference type="InterPro" id="IPR014976">
    <property type="entry name" value="AbpA_HamA_C"/>
</dbReference>
<dbReference type="EMBL" id="JAZHBO010000002">
    <property type="protein sequence ID" value="MEF2155999.1"/>
    <property type="molecule type" value="Genomic_DNA"/>
</dbReference>
<sequence length="257" mass="28640">MLYQPWCDKEVEEDAGKQLWRLAEREGGRAAIEAILTTRIRSHYDNLVQIADDVRELGYPGAAAILSERMPRSVRARSGELGEILATELVEEHLDFKVPVRRLRYKDGREMALRGDDFVGLRLDDQANLHFLKGESKSRANLAKATISEAREALSRDDGRPTATSLLFVADRLMEGGGERWDVGRKIRNEVASRAAPPARTSHMLFTMSGNATPQAQLDDLAAAGGNRPHLSAHLRIEDHQAFIRACYERALALGND</sequence>
<reference evidence="2 3" key="1">
    <citation type="submission" date="2024-01" db="EMBL/GenBank/DDBJ databases">
        <title>Novel species of the genus Luteimonas isolated from rivers.</title>
        <authorList>
            <person name="Lu H."/>
        </authorList>
    </citation>
    <scope>NUCLEOTIDE SEQUENCE [LARGE SCALE GENOMIC DNA]</scope>
    <source>
        <strain evidence="2 3">FXH3W</strain>
    </source>
</reference>
<proteinExistence type="predicted"/>
<accession>A0ABU7UZN0</accession>
<name>A0ABU7UZN0_9GAMM</name>
<dbReference type="Proteomes" id="UP001356170">
    <property type="component" value="Unassembled WGS sequence"/>
</dbReference>
<evidence type="ECO:0000259" key="1">
    <source>
        <dbReference type="Pfam" id="PF08878"/>
    </source>
</evidence>
<dbReference type="Pfam" id="PF08878">
    <property type="entry name" value="HamA"/>
    <property type="match status" value="1"/>
</dbReference>